<evidence type="ECO:0000256" key="6">
    <source>
        <dbReference type="ARBA" id="ARBA00022729"/>
    </source>
</evidence>
<reference evidence="11 12" key="2">
    <citation type="submission" date="2020-08" db="EMBL/GenBank/DDBJ databases">
        <title>Stappia taiwanensis sp. nov., isolated from a coastal thermal spring.</title>
        <authorList>
            <person name="Kampfer P."/>
        </authorList>
    </citation>
    <scope>NUCLEOTIDE SEQUENCE [LARGE SCALE GENOMIC DNA]</scope>
    <source>
        <strain evidence="11 12">DSM 23284</strain>
    </source>
</reference>
<dbReference type="PANTHER" id="PTHR43742:SF9">
    <property type="entry name" value="TETRATHIONATE REDUCTASE SUBUNIT A"/>
    <property type="match status" value="1"/>
</dbReference>
<dbReference type="InterPro" id="IPR006656">
    <property type="entry name" value="Mopterin_OxRdtase"/>
</dbReference>
<evidence type="ECO:0000256" key="5">
    <source>
        <dbReference type="ARBA" id="ARBA00022723"/>
    </source>
</evidence>
<dbReference type="InterPro" id="IPR006963">
    <property type="entry name" value="Mopterin_OxRdtase_4Fe-4S_dom"/>
</dbReference>
<dbReference type="InterPro" id="IPR041929">
    <property type="entry name" value="Tetrathionate-R_A_N"/>
</dbReference>
<keyword evidence="9" id="KW-0411">Iron-sulfur</keyword>
<accession>A0A838XJQ0</accession>
<dbReference type="GO" id="GO:0051539">
    <property type="term" value="F:4 iron, 4 sulfur cluster binding"/>
    <property type="evidence" value="ECO:0007669"/>
    <property type="project" value="UniProtKB-KW"/>
</dbReference>
<dbReference type="Gene3D" id="3.40.50.740">
    <property type="match status" value="1"/>
</dbReference>
<comment type="similarity">
    <text evidence="2">Belongs to the prokaryotic molybdopterin-containing oxidoreductase family.</text>
</comment>
<dbReference type="GO" id="GO:0016491">
    <property type="term" value="F:oxidoreductase activity"/>
    <property type="evidence" value="ECO:0007669"/>
    <property type="project" value="UniProtKB-KW"/>
</dbReference>
<dbReference type="GO" id="GO:0046872">
    <property type="term" value="F:metal ion binding"/>
    <property type="evidence" value="ECO:0007669"/>
    <property type="project" value="UniProtKB-KW"/>
</dbReference>
<keyword evidence="6" id="KW-0732">Signal</keyword>
<dbReference type="SUPFAM" id="SSF50692">
    <property type="entry name" value="ADC-like"/>
    <property type="match status" value="1"/>
</dbReference>
<dbReference type="Pfam" id="PF00384">
    <property type="entry name" value="Molybdopterin"/>
    <property type="match status" value="1"/>
</dbReference>
<evidence type="ECO:0000313" key="11">
    <source>
        <dbReference type="EMBL" id="MBA4610097.1"/>
    </source>
</evidence>
<dbReference type="SUPFAM" id="SSF53706">
    <property type="entry name" value="Formate dehydrogenase/DMSO reductase, domains 1-3"/>
    <property type="match status" value="1"/>
</dbReference>
<dbReference type="InterPro" id="IPR006657">
    <property type="entry name" value="MoPterin_dinucl-bd_dom"/>
</dbReference>
<evidence type="ECO:0000256" key="2">
    <source>
        <dbReference type="ARBA" id="ARBA00010312"/>
    </source>
</evidence>
<dbReference type="PROSITE" id="PS51669">
    <property type="entry name" value="4FE4S_MOW_BIS_MGD"/>
    <property type="match status" value="1"/>
</dbReference>
<comment type="cofactor">
    <cofactor evidence="1">
        <name>Mo-bis(molybdopterin guanine dinucleotide)</name>
        <dbReference type="ChEBI" id="CHEBI:60539"/>
    </cofactor>
</comment>
<dbReference type="Pfam" id="PF01568">
    <property type="entry name" value="Molydop_binding"/>
    <property type="match status" value="1"/>
</dbReference>
<dbReference type="CDD" id="cd02758">
    <property type="entry name" value="MopB_Tetrathionate-Ra"/>
    <property type="match status" value="1"/>
</dbReference>
<dbReference type="InterPro" id="IPR050612">
    <property type="entry name" value="Prok_Mopterin_Oxidored"/>
</dbReference>
<gene>
    <name evidence="11" type="primary">ttrA</name>
    <name evidence="11" type="ORF">H1W37_00425</name>
</gene>
<name>A0A838XJQ0_9HYPH</name>
<evidence type="ECO:0000313" key="12">
    <source>
        <dbReference type="Proteomes" id="UP000559404"/>
    </source>
</evidence>
<organism evidence="11 12">
    <name type="scientific">Stappia taiwanensis</name>
    <dbReference type="NCBI Taxonomy" id="992267"/>
    <lineage>
        <taxon>Bacteria</taxon>
        <taxon>Pseudomonadati</taxon>
        <taxon>Pseudomonadota</taxon>
        <taxon>Alphaproteobacteria</taxon>
        <taxon>Hyphomicrobiales</taxon>
        <taxon>Stappiaceae</taxon>
        <taxon>Stappia</taxon>
    </lineage>
</organism>
<protein>
    <submittedName>
        <fullName evidence="11">Tetrathionate reductase subunit TtrA</fullName>
    </submittedName>
</protein>
<dbReference type="InterPro" id="IPR009010">
    <property type="entry name" value="Asp_de-COase-like_dom_sf"/>
</dbReference>
<reference evidence="11 12" key="1">
    <citation type="submission" date="2020-07" db="EMBL/GenBank/DDBJ databases">
        <authorList>
            <person name="Li M."/>
        </authorList>
    </citation>
    <scope>NUCLEOTIDE SEQUENCE [LARGE SCALE GENOMIC DNA]</scope>
    <source>
        <strain evidence="11 12">DSM 23284</strain>
    </source>
</reference>
<proteinExistence type="inferred from homology"/>
<evidence type="ECO:0000259" key="10">
    <source>
        <dbReference type="PROSITE" id="PS51669"/>
    </source>
</evidence>
<evidence type="ECO:0000256" key="1">
    <source>
        <dbReference type="ARBA" id="ARBA00001942"/>
    </source>
</evidence>
<dbReference type="PROSITE" id="PS51318">
    <property type="entry name" value="TAT"/>
    <property type="match status" value="1"/>
</dbReference>
<feature type="domain" description="4Fe-4S Mo/W bis-MGD-type" evidence="10">
    <location>
        <begin position="72"/>
        <end position="135"/>
    </location>
</feature>
<evidence type="ECO:0000256" key="9">
    <source>
        <dbReference type="ARBA" id="ARBA00023014"/>
    </source>
</evidence>
<evidence type="ECO:0000256" key="7">
    <source>
        <dbReference type="ARBA" id="ARBA00023002"/>
    </source>
</evidence>
<keyword evidence="12" id="KW-1185">Reference proteome</keyword>
<dbReference type="Gene3D" id="3.40.228.10">
    <property type="entry name" value="Dimethylsulfoxide Reductase, domain 2"/>
    <property type="match status" value="1"/>
</dbReference>
<dbReference type="InterPro" id="IPR006655">
    <property type="entry name" value="Mopterin_OxRdtase_prok_CS"/>
</dbReference>
<dbReference type="Proteomes" id="UP000559404">
    <property type="component" value="Unassembled WGS sequence"/>
</dbReference>
<keyword evidence="4" id="KW-0500">Molybdenum</keyword>
<keyword evidence="3" id="KW-0004">4Fe-4S</keyword>
<evidence type="ECO:0000256" key="4">
    <source>
        <dbReference type="ARBA" id="ARBA00022505"/>
    </source>
</evidence>
<evidence type="ECO:0000256" key="3">
    <source>
        <dbReference type="ARBA" id="ARBA00022485"/>
    </source>
</evidence>
<comment type="caution">
    <text evidence="11">The sequence shown here is derived from an EMBL/GenBank/DDBJ whole genome shotgun (WGS) entry which is preliminary data.</text>
</comment>
<dbReference type="InterPro" id="IPR037946">
    <property type="entry name" value="MopB_CT_Tetrathionate"/>
</dbReference>
<keyword evidence="5" id="KW-0479">Metal-binding</keyword>
<keyword evidence="7" id="KW-0560">Oxidoreductase</keyword>
<dbReference type="GO" id="GO:0043546">
    <property type="term" value="F:molybdopterin cofactor binding"/>
    <property type="evidence" value="ECO:0007669"/>
    <property type="project" value="InterPro"/>
</dbReference>
<dbReference type="AlphaFoldDB" id="A0A838XJQ0"/>
<dbReference type="RefSeq" id="WP_181758298.1">
    <property type="nucleotide sequence ID" value="NZ_BMCR01000001.1"/>
</dbReference>
<dbReference type="SMART" id="SM00926">
    <property type="entry name" value="Molybdop_Fe4S4"/>
    <property type="match status" value="1"/>
</dbReference>
<dbReference type="EMBL" id="JACEON010000001">
    <property type="protein sequence ID" value="MBA4610097.1"/>
    <property type="molecule type" value="Genomic_DNA"/>
</dbReference>
<dbReference type="PROSITE" id="PS00932">
    <property type="entry name" value="MOLYBDOPTERIN_PROK_3"/>
    <property type="match status" value="1"/>
</dbReference>
<keyword evidence="8" id="KW-0408">Iron</keyword>
<dbReference type="Gene3D" id="3.30.200.210">
    <property type="match status" value="1"/>
</dbReference>
<dbReference type="InterPro" id="IPR006311">
    <property type="entry name" value="TAT_signal"/>
</dbReference>
<sequence length="1028" mass="110919">MDKTRRNLLKGGAIAAGAATFAAGYSEPLTRMAKGLTGSSGEKPKHPVYGNALDPEYRVDLETGDVTPNPDQRVAFTVCYGCTTKCGVRVRIDNRSETVLRSVGNPFNPLSADEHADETLPVKDALLRTTAFQDQGWAARSTTCARGNAMIAQITSPHRITQCLKRAGKRGEGKWETISFEQLIEEIVEGGDLFGEGHVDGLAAINDYDTPLDPENPEYGPKTNQLLVMEATDYGRSAVLRRFSDKAFGTRNYGHHGSYCGLAFRMGAGAMMNDLAKNAHLKPDFEKATFGLFIGTAPSQAGNPFKRQGRLLSKARVDETLEYIVVDPALNASVARAAGPRANWVPIRPGSDTALGMALMRLLFETEGYAAEYLAIPNAAAAKAAGEPSHSNAVHLVITSDDHPRAGAFLRESDLGLKPADAEDDAPMVMDATGAIVPANTVERAELFTDAKVTLADGNSVDVRSSLRLLRDEALSHPLEEMAGECGVSVEQLQHMAGKLKEHGRTAAVDCHGGMMSGAGFYSAYALQLLNVLVGNVNHTGGSAHGGGKFNGAGKGPRYNLAGFKGARKPKGVFLSRSRFPYEKTSEFKRLKAEGKSPYPARAPWRRLAPPVLTDHITAAIDGYPYPIKAMIGVMCNPIYGQAGLKTLIADKLRDPKVLPLYVAVDGFINETNTYADYIVPDSVMYEVWGFTGAWSGNLTKMTTACWPIVEPRQAKTADGQPVSMESFFIKLAKRLGLDGFGDNAITDAEGGTHPLNRAEDFYLRAAANIAFMGKPLPDASEDDIRFSGLERLLPEIEATLPAEERGPVAHLYSRGGRYQTFDKARDGEALGNPWKRTLCVWNEKVGTCIDSMTGKRLFGTARFLRPAMADGSAMRDHFGEADWPMLAFSYKSNVMNSYSVGLERLRMIKPYNPILVNHDDAERLGIAHGAEILVESPGGRLRGLAIVTKGVMPGAIGIEHSFGHTELGARDHVIDGETVPGNPWIAAGVNINDLGFADPTRKTLGTWLEPVSGASVRQGLPVRISAV</sequence>
<dbReference type="PANTHER" id="PTHR43742">
    <property type="entry name" value="TRIMETHYLAMINE-N-OXIDE REDUCTASE"/>
    <property type="match status" value="1"/>
</dbReference>
<dbReference type="Gene3D" id="2.40.40.20">
    <property type="match status" value="1"/>
</dbReference>
<dbReference type="CDD" id="cd02780">
    <property type="entry name" value="MopB_CT_Tetrathionate_Arsenate-R"/>
    <property type="match status" value="1"/>
</dbReference>
<evidence type="ECO:0000256" key="8">
    <source>
        <dbReference type="ARBA" id="ARBA00023004"/>
    </source>
</evidence>